<keyword evidence="1" id="KW-0472">Membrane</keyword>
<evidence type="ECO:0000256" key="1">
    <source>
        <dbReference type="SAM" id="Phobius"/>
    </source>
</evidence>
<name>T1JZ58_TETUR</name>
<reference evidence="2" key="2">
    <citation type="submission" date="2015-06" db="UniProtKB">
        <authorList>
            <consortium name="EnsemblMetazoa"/>
        </authorList>
    </citation>
    <scope>IDENTIFICATION</scope>
</reference>
<feature type="transmembrane region" description="Helical" evidence="1">
    <location>
        <begin position="108"/>
        <end position="127"/>
    </location>
</feature>
<feature type="transmembrane region" description="Helical" evidence="1">
    <location>
        <begin position="76"/>
        <end position="96"/>
    </location>
</feature>
<feature type="transmembrane region" description="Helical" evidence="1">
    <location>
        <begin position="34"/>
        <end position="56"/>
    </location>
</feature>
<dbReference type="HOGENOM" id="CLU_1604825_0_0_1"/>
<dbReference type="EMBL" id="CAEY01001116">
    <property type="status" value="NOT_ANNOTATED_CDS"/>
    <property type="molecule type" value="Genomic_DNA"/>
</dbReference>
<proteinExistence type="predicted"/>
<keyword evidence="1" id="KW-1133">Transmembrane helix</keyword>
<protein>
    <submittedName>
        <fullName evidence="2">Uncharacterized protein</fullName>
    </submittedName>
</protein>
<sequence>MGVYGAIFIIFPALGLIGHNWYCFNNGGFPCQGFYSYIVSRLAFLFITFGSFAGNISLADRSIISRMIQKDMIRQVYAFTSAIGGFNQLLSSLFYTTVFKATLDYNSGLVYIITGLLFTITLAKAIVLNIKKQKWDLVLIAEKYVGPRNGHDYSSSRVFEVYKKIL</sequence>
<dbReference type="AlphaFoldDB" id="T1JZ58"/>
<keyword evidence="3" id="KW-1185">Reference proteome</keyword>
<feature type="transmembrane region" description="Helical" evidence="1">
    <location>
        <begin position="5"/>
        <end position="22"/>
    </location>
</feature>
<organism evidence="2 3">
    <name type="scientific">Tetranychus urticae</name>
    <name type="common">Two-spotted spider mite</name>
    <dbReference type="NCBI Taxonomy" id="32264"/>
    <lineage>
        <taxon>Eukaryota</taxon>
        <taxon>Metazoa</taxon>
        <taxon>Ecdysozoa</taxon>
        <taxon>Arthropoda</taxon>
        <taxon>Chelicerata</taxon>
        <taxon>Arachnida</taxon>
        <taxon>Acari</taxon>
        <taxon>Acariformes</taxon>
        <taxon>Trombidiformes</taxon>
        <taxon>Prostigmata</taxon>
        <taxon>Eleutherengona</taxon>
        <taxon>Raphignathae</taxon>
        <taxon>Tetranychoidea</taxon>
        <taxon>Tetranychidae</taxon>
        <taxon>Tetranychus</taxon>
    </lineage>
</organism>
<dbReference type="Proteomes" id="UP000015104">
    <property type="component" value="Unassembled WGS sequence"/>
</dbReference>
<dbReference type="EnsemblMetazoa" id="tetur03g02770.1">
    <property type="protein sequence ID" value="tetur03g02770.1"/>
    <property type="gene ID" value="tetur03g02770"/>
</dbReference>
<accession>T1JZ58</accession>
<evidence type="ECO:0000313" key="2">
    <source>
        <dbReference type="EnsemblMetazoa" id="tetur03g02770.1"/>
    </source>
</evidence>
<keyword evidence="1" id="KW-0812">Transmembrane</keyword>
<evidence type="ECO:0000313" key="3">
    <source>
        <dbReference type="Proteomes" id="UP000015104"/>
    </source>
</evidence>
<reference evidence="3" key="1">
    <citation type="submission" date="2011-08" db="EMBL/GenBank/DDBJ databases">
        <authorList>
            <person name="Rombauts S."/>
        </authorList>
    </citation>
    <scope>NUCLEOTIDE SEQUENCE</scope>
    <source>
        <strain evidence="3">London</strain>
    </source>
</reference>